<proteinExistence type="predicted"/>
<dbReference type="EMBL" id="JPKY01000003">
    <property type="protein sequence ID" value="KFH48498.1"/>
    <property type="molecule type" value="Genomic_DNA"/>
</dbReference>
<dbReference type="Proteomes" id="UP000029964">
    <property type="component" value="Unassembled WGS sequence"/>
</dbReference>
<comment type="caution">
    <text evidence="2">The sequence shown here is derived from an EMBL/GenBank/DDBJ whole genome shotgun (WGS) entry which is preliminary data.</text>
</comment>
<accession>A0A086TGL6</accession>
<dbReference type="Pfam" id="PF08631">
    <property type="entry name" value="SPO22"/>
    <property type="match status" value="1"/>
</dbReference>
<dbReference type="InterPro" id="IPR039057">
    <property type="entry name" value="Spo22/ZIP4"/>
</dbReference>
<dbReference type="HOGENOM" id="CLU_001453_0_0_1"/>
<dbReference type="PANTHER" id="PTHR40375">
    <property type="entry name" value="SPORULATION-SPECIFIC PROTEIN 22"/>
    <property type="match status" value="1"/>
</dbReference>
<evidence type="ECO:0000256" key="1">
    <source>
        <dbReference type="ARBA" id="ARBA00023254"/>
    </source>
</evidence>
<evidence type="ECO:0000313" key="2">
    <source>
        <dbReference type="EMBL" id="KFH48498.1"/>
    </source>
</evidence>
<dbReference type="OrthoDB" id="65716at2759"/>
<organism evidence="2 3">
    <name type="scientific">Hapsidospora chrysogenum (strain ATCC 11550 / CBS 779.69 / DSM 880 / IAM 14645 / JCM 23072 / IMI 49137)</name>
    <name type="common">Acremonium chrysogenum</name>
    <dbReference type="NCBI Taxonomy" id="857340"/>
    <lineage>
        <taxon>Eukaryota</taxon>
        <taxon>Fungi</taxon>
        <taxon>Dikarya</taxon>
        <taxon>Ascomycota</taxon>
        <taxon>Pezizomycotina</taxon>
        <taxon>Sordariomycetes</taxon>
        <taxon>Hypocreomycetidae</taxon>
        <taxon>Hypocreales</taxon>
        <taxon>Bionectriaceae</taxon>
        <taxon>Hapsidospora</taxon>
    </lineage>
</organism>
<gene>
    <name evidence="2" type="ORF">ACRE_005550</name>
</gene>
<dbReference type="GO" id="GO:0051321">
    <property type="term" value="P:meiotic cell cycle"/>
    <property type="evidence" value="ECO:0007669"/>
    <property type="project" value="UniProtKB-KW"/>
</dbReference>
<keyword evidence="1" id="KW-0469">Meiosis</keyword>
<protein>
    <submittedName>
        <fullName evidence="2">Sporulation-specific protein-like protein</fullName>
    </submittedName>
</protein>
<name>A0A086TGL6_HAPC1</name>
<evidence type="ECO:0000313" key="3">
    <source>
        <dbReference type="Proteomes" id="UP000029964"/>
    </source>
</evidence>
<dbReference type="STRING" id="857340.A0A086TGL6"/>
<dbReference type="InterPro" id="IPR013940">
    <property type="entry name" value="Spo22/ZIP4/TEX11"/>
</dbReference>
<sequence>MPRADPAAAGREKKARSLIEFSEDLHSKLSDPRSPDLLLADIGHHITTVTALSQKVGPLQLNSKTTKDLERHGRDLWNLCIRLKRERGEATRNSRLLSRARLFAFHVLELGRRAGRAKRDYESEVVYLMGLAMTLGRVCLEGEDLDSTRAALQKAAEYIDRLKTLPERESDEYSRTGRLRLEANYLSMRMALSCKERCLDVAEHMFNKTGTLRGALDTASAESMADTLRHIGSDCYSRADLAMAVKWSKRALDVINEQPLDRLSAEGLDTRLTICQTLVQSLLGLGTPEAISEANDLVSYVESEMGDKPIVLHWRLEILQRSPDEVFDAETYASILRRMVRVFDFTDQTFHFLLRHINEIRSKSSRLACALLDELLTQRVSRSGRIEWVGKALVRRVWMSTMAADIPEDESIMSLLDILNIVRETTPDPLSPDVAAAVQSLIWKKVESTMACKLYEITEKWCSVALHDLLSNCGEANRAKFGRKRILCAIGLNNGEAARAAFAQMSEAAQDEPLTRYLMFKVSLLDWDSELGCQCIEQLARSVGQSRCQEMLYACIREAQQSGDKICTLAALKAVALRWDPVKSQASCLTSIIRGSIRLINLLEKDEPAGKQPDLSGLFAEDTCKLFELAAERAKSHQKDKDGSKIFTVPELNWFRKNAYNIGVTNCASTSWDLRNIVRIFDTCLDFIDCYPPDIPHHDLDDIELMAIRCHFVNAAALVSLARAEDHIDERLQRYLETRQHVAAFDTMLVNNRSEKQPQEVVQDLRRKMSTLSVFDFEGAVALKRWDDLSTIVRKADSCAEESPLKAMGDCLLRSQAPGRVMYTTMRLIINQIFKMENFDGRKLAKYIRCLFQATLPLDDSLALQLLTEALDIARQSAAAKDRSLFPREEVEWLVATAFNHAVDFYARGEEDACHRWALRAMELAACMDDGGGLKDVLQDKFAKLTFGVRKQ</sequence>
<dbReference type="GO" id="GO:0090173">
    <property type="term" value="P:regulation of synaptonemal complex assembly"/>
    <property type="evidence" value="ECO:0007669"/>
    <property type="project" value="InterPro"/>
</dbReference>
<dbReference type="AlphaFoldDB" id="A0A086TGL6"/>
<reference evidence="3" key="1">
    <citation type="journal article" date="2014" name="Genome Announc.">
        <title>Genome sequence and annotation of Acremonium chrysogenum, producer of the beta-lactam antibiotic cephalosporin C.</title>
        <authorList>
            <person name="Terfehr D."/>
            <person name="Dahlmann T.A."/>
            <person name="Specht T."/>
            <person name="Zadra I."/>
            <person name="Kuernsteiner H."/>
            <person name="Kueck U."/>
        </authorList>
    </citation>
    <scope>NUCLEOTIDE SEQUENCE [LARGE SCALE GENOMIC DNA]</scope>
    <source>
        <strain evidence="3">ATCC 11550 / CBS 779.69 / DSM 880 / IAM 14645 / JCM 23072 / IMI 49137</strain>
    </source>
</reference>
<dbReference type="PANTHER" id="PTHR40375:SF2">
    <property type="entry name" value="SPORULATION-SPECIFIC PROTEIN 22"/>
    <property type="match status" value="1"/>
</dbReference>
<keyword evidence="3" id="KW-1185">Reference proteome</keyword>